<accession>A0A562I0X1</accession>
<comment type="caution">
    <text evidence="4">The sequence shown here is derived from an EMBL/GenBank/DDBJ whole genome shotgun (WGS) entry which is preliminary data.</text>
</comment>
<proteinExistence type="predicted"/>
<dbReference type="EMBL" id="VLKG01000008">
    <property type="protein sequence ID" value="TWH64602.1"/>
    <property type="molecule type" value="Genomic_DNA"/>
</dbReference>
<dbReference type="PANTHER" id="PTHR43046">
    <property type="entry name" value="GDP-MANNOSE MANNOSYL HYDROLASE"/>
    <property type="match status" value="1"/>
</dbReference>
<reference evidence="4 5" key="1">
    <citation type="submission" date="2019-07" db="EMBL/GenBank/DDBJ databases">
        <title>Genomic Encyclopedia of Type Strains, Phase I: the one thousand microbial genomes (KMG-I) project.</title>
        <authorList>
            <person name="Kyrpides N."/>
        </authorList>
    </citation>
    <scope>NUCLEOTIDE SEQUENCE [LARGE SCALE GENOMIC DNA]</scope>
    <source>
        <strain evidence="4 5">DSM 375</strain>
    </source>
</reference>
<evidence type="ECO:0000256" key="1">
    <source>
        <dbReference type="ARBA" id="ARBA00001946"/>
    </source>
</evidence>
<dbReference type="Gene3D" id="3.90.79.10">
    <property type="entry name" value="Nucleoside Triphosphate Pyrophosphohydrolase"/>
    <property type="match status" value="1"/>
</dbReference>
<gene>
    <name evidence="4" type="ORF">LX59_02272</name>
</gene>
<evidence type="ECO:0000313" key="5">
    <source>
        <dbReference type="Proteomes" id="UP000319627"/>
    </source>
</evidence>
<dbReference type="SUPFAM" id="SSF55811">
    <property type="entry name" value="Nudix"/>
    <property type="match status" value="1"/>
</dbReference>
<keyword evidence="2" id="KW-0378">Hydrolase</keyword>
<feature type="domain" description="Nudix hydrolase" evidence="3">
    <location>
        <begin position="3"/>
        <end position="136"/>
    </location>
</feature>
<evidence type="ECO:0000256" key="2">
    <source>
        <dbReference type="ARBA" id="ARBA00022801"/>
    </source>
</evidence>
<keyword evidence="5" id="KW-1185">Reference proteome</keyword>
<dbReference type="Pfam" id="PF00293">
    <property type="entry name" value="NUDIX"/>
    <property type="match status" value="1"/>
</dbReference>
<name>A0A562I0X1_9GAMM</name>
<comment type="cofactor">
    <cofactor evidence="1">
        <name>Mg(2+)</name>
        <dbReference type="ChEBI" id="CHEBI:18420"/>
    </cofactor>
</comment>
<dbReference type="OrthoDB" id="9791228at2"/>
<dbReference type="PROSITE" id="PS51462">
    <property type="entry name" value="NUDIX"/>
    <property type="match status" value="1"/>
</dbReference>
<evidence type="ECO:0000313" key="4">
    <source>
        <dbReference type="EMBL" id="TWH64602.1"/>
    </source>
</evidence>
<dbReference type="CDD" id="cd18880">
    <property type="entry name" value="NUDIX_ADPRase"/>
    <property type="match status" value="1"/>
</dbReference>
<organism evidence="4 5">
    <name type="scientific">Azomonas agilis</name>
    <dbReference type="NCBI Taxonomy" id="116849"/>
    <lineage>
        <taxon>Bacteria</taxon>
        <taxon>Pseudomonadati</taxon>
        <taxon>Pseudomonadota</taxon>
        <taxon>Gammaproteobacteria</taxon>
        <taxon>Pseudomonadales</taxon>
        <taxon>Pseudomonadaceae</taxon>
        <taxon>Azomonas</taxon>
    </lineage>
</organism>
<evidence type="ECO:0000259" key="3">
    <source>
        <dbReference type="PROSITE" id="PS51462"/>
    </source>
</evidence>
<dbReference type="RefSeq" id="WP_144571972.1">
    <property type="nucleotide sequence ID" value="NZ_VLKG01000008.1"/>
</dbReference>
<dbReference type="GO" id="GO:0016787">
    <property type="term" value="F:hydrolase activity"/>
    <property type="evidence" value="ECO:0007669"/>
    <property type="project" value="UniProtKB-KW"/>
</dbReference>
<dbReference type="PANTHER" id="PTHR43046:SF14">
    <property type="entry name" value="MUTT_NUDIX FAMILY PROTEIN"/>
    <property type="match status" value="1"/>
</dbReference>
<dbReference type="AlphaFoldDB" id="A0A562I0X1"/>
<protein>
    <submittedName>
        <fullName evidence="4">ADP-ribose pyrophosphatase YjhB (NUDIX family)</fullName>
    </submittedName>
</protein>
<dbReference type="Proteomes" id="UP000319627">
    <property type="component" value="Unassembled WGS sequence"/>
</dbReference>
<dbReference type="InterPro" id="IPR000086">
    <property type="entry name" value="NUDIX_hydrolase_dom"/>
</dbReference>
<dbReference type="InterPro" id="IPR015797">
    <property type="entry name" value="NUDIX_hydrolase-like_dom_sf"/>
</dbReference>
<sequence>MYPVRNSVKAIIIRDNQLLCIRKQDAEGFYYVLPGGGQERHENFVQTVQRECLEELGVSIKVNQLKYIREYIGLNHEFKQDVHQVEFMFDCELLGEPDLTKATNQDPGQSGLEWILLDEHSQARIYPKVLLERLINQYDECYWGDIN</sequence>